<evidence type="ECO:0000313" key="3">
    <source>
        <dbReference type="Proteomes" id="UP000231293"/>
    </source>
</evidence>
<name>A0A2N9WT47_9NEIS</name>
<comment type="caution">
    <text evidence="2">The sequence shown here is derived from an EMBL/GenBank/DDBJ whole genome shotgun (WGS) entry which is preliminary data.</text>
</comment>
<sequence>MHSKNERIELSKSEAINVLSEIEYILISLRNIANYYFYSMNNKINNNDLLAYYKETTRFIDENNVTQRLADIRHIITEKFDDELGDDDMDDIEREMTKINYWEKPGD</sequence>
<evidence type="ECO:0000313" key="2">
    <source>
        <dbReference type="EMBL" id="PIT14431.1"/>
    </source>
</evidence>
<gene>
    <name evidence="2" type="ORF">BGI32_07710</name>
    <name evidence="1" type="ORF">BGI32_10455</name>
</gene>
<dbReference type="Proteomes" id="UP000231293">
    <property type="component" value="Unassembled WGS sequence"/>
</dbReference>
<accession>A0A2N9WT47</accession>
<dbReference type="EMBL" id="MDVB01000085">
    <property type="protein sequence ID" value="PIT14431.1"/>
    <property type="molecule type" value="Genomic_DNA"/>
</dbReference>
<organism evidence="2 3">
    <name type="scientific">Snodgrassella alvi</name>
    <dbReference type="NCBI Taxonomy" id="1196083"/>
    <lineage>
        <taxon>Bacteria</taxon>
        <taxon>Pseudomonadati</taxon>
        <taxon>Pseudomonadota</taxon>
        <taxon>Betaproteobacteria</taxon>
        <taxon>Neisseriales</taxon>
        <taxon>Neisseriaceae</taxon>
        <taxon>Snodgrassella</taxon>
    </lineage>
</organism>
<dbReference type="EMBL" id="MDVB01000109">
    <property type="protein sequence ID" value="PIT13080.1"/>
    <property type="molecule type" value="Genomic_DNA"/>
</dbReference>
<reference evidence="2 3" key="1">
    <citation type="journal article" date="2017" name="MBio">
        <title>Type VI secretion-mediated competition in the bee gut microbiome.</title>
        <authorList>
            <person name="Steele M.I."/>
            <person name="Kwong W.K."/>
            <person name="Powell J.E."/>
            <person name="Whiteley M."/>
            <person name="Moran N.A."/>
        </authorList>
    </citation>
    <scope>NUCLEOTIDE SEQUENCE [LARGE SCALE GENOMIC DNA]</scope>
    <source>
        <strain evidence="2 3">App2-2</strain>
    </source>
</reference>
<protein>
    <submittedName>
        <fullName evidence="2">Uncharacterized protein</fullName>
    </submittedName>
</protein>
<proteinExistence type="predicted"/>
<evidence type="ECO:0000313" key="1">
    <source>
        <dbReference type="EMBL" id="PIT13080.1"/>
    </source>
</evidence>
<dbReference type="AlphaFoldDB" id="A0A2N9WT47"/>
<dbReference type="RefSeq" id="WP_100113815.1">
    <property type="nucleotide sequence ID" value="NZ_MDVB01000085.1"/>
</dbReference>